<dbReference type="Gene3D" id="1.20.1050.60">
    <property type="entry name" value="alpha-1,2-mannosidase"/>
    <property type="match status" value="1"/>
</dbReference>
<dbReference type="EMBL" id="JABAIA010000001">
    <property type="protein sequence ID" value="NLR64565.1"/>
    <property type="molecule type" value="Genomic_DNA"/>
</dbReference>
<sequence length="727" mass="82775">MQKQLFFLSLVALFFLAGCETPPEEYMDPAIGNVSTLLQPTRPVMQLPNEMVRVYPLRRDYTDDQITGFPLQVASHHEGALFIMKPSSRPLSPAEWQRRCTYDPVLEVIRPWYYSTVLIEDSIRVEFAPGSKTGVYRFTFPQDADRKLLFATPLNFSGNTFTARTIFHADVPVYVYGRFNTAITAGFVSDSLYFVRFPERNEHAVVMQYAVSYVSAEQAKQNFQREMAGRDMAAVIAEGRRRWHEVASQIQVEGGTQAQRRSFYTALYRCHERMVNITEDTLYYSGYNKKVNVARRPFYVDDATWDTYQALHPLRMVLHPEQEEDMLDAYVTMYEQSGWMPAFPRLYGDHPCMNGFHSTIIFLDALRKGLKIPRLAVAYEGMKKNAMEATMLPWRNGHSGPLDSFYQAKGYYPALRPGDTEAVAAVHPFEKRQAVAVTLGHSYDDWALSQLSGELHLHDDSLLFAARAENFRRLWHDSAGFFLPKDSAGRWIGIDPAWDGGPGGRDYYDENNGWTYLWAVQHNIPALVRLMGGEKAFEKRLDELFHTVPAMPRYMFWHRFPDATGLVGQFSMGNEPGFHIPYLYNYVGAAWKTQRRVRMLLDLWFKDNVFGIPGDEDGGGMSAFVVFSSLGFYPVTAGVPVYAIGSPVFSKASIRLPGGKRFTIVARHCSVKNQYIQKAWLNGEGLYAPFFTHQQLMDGGTLLLEMGPLPEKRWGASIHAPRCSDGK</sequence>
<dbReference type="FunFam" id="3.30.2080.10:FF:000001">
    <property type="entry name" value="Alpha-1,2-mannosidase subfamily"/>
    <property type="match status" value="1"/>
</dbReference>
<dbReference type="GO" id="GO:0006516">
    <property type="term" value="P:glycoprotein catabolic process"/>
    <property type="evidence" value="ECO:0007669"/>
    <property type="project" value="TreeGrafter"/>
</dbReference>
<evidence type="ECO:0000256" key="2">
    <source>
        <dbReference type="ARBA" id="ARBA00011245"/>
    </source>
</evidence>
<dbReference type="RefSeq" id="WP_168870514.1">
    <property type="nucleotide sequence ID" value="NZ_JABAIA010000001.1"/>
</dbReference>
<dbReference type="GO" id="GO:0005829">
    <property type="term" value="C:cytosol"/>
    <property type="evidence" value="ECO:0007669"/>
    <property type="project" value="TreeGrafter"/>
</dbReference>
<comment type="cofactor">
    <cofactor evidence="1">
        <name>Ca(2+)</name>
        <dbReference type="ChEBI" id="CHEBI:29108"/>
    </cofactor>
</comment>
<feature type="domain" description="Glycosyl hydrolase family 92" evidence="5">
    <location>
        <begin position="218"/>
        <end position="708"/>
    </location>
</feature>
<evidence type="ECO:0000259" key="6">
    <source>
        <dbReference type="Pfam" id="PF17678"/>
    </source>
</evidence>
<dbReference type="PROSITE" id="PS51257">
    <property type="entry name" value="PROKAR_LIPOPROTEIN"/>
    <property type="match status" value="1"/>
</dbReference>
<dbReference type="GO" id="GO:0000224">
    <property type="term" value="F:peptide-N4-(N-acetyl-beta-glucosaminyl)asparagine amidase activity"/>
    <property type="evidence" value="ECO:0007669"/>
    <property type="project" value="TreeGrafter"/>
</dbReference>
<accession>A0A847RUG9</accession>
<dbReference type="SUPFAM" id="SSF48208">
    <property type="entry name" value="Six-hairpin glycosidases"/>
    <property type="match status" value="1"/>
</dbReference>
<dbReference type="Pfam" id="PF07971">
    <property type="entry name" value="Glyco_hydro_92"/>
    <property type="match status" value="1"/>
</dbReference>
<dbReference type="Gene3D" id="1.20.1610.10">
    <property type="entry name" value="alpha-1,2-mannosidases domains"/>
    <property type="match status" value="1"/>
</dbReference>
<dbReference type="GO" id="GO:0030246">
    <property type="term" value="F:carbohydrate binding"/>
    <property type="evidence" value="ECO:0007669"/>
    <property type="project" value="InterPro"/>
</dbReference>
<keyword evidence="7" id="KW-0378">Hydrolase</keyword>
<dbReference type="InterPro" id="IPR005887">
    <property type="entry name" value="GH92_a_mannosidase_put"/>
</dbReference>
<organism evidence="7 8">
    <name type="scientific">Chitinophaga varians</name>
    <dbReference type="NCBI Taxonomy" id="2202339"/>
    <lineage>
        <taxon>Bacteria</taxon>
        <taxon>Pseudomonadati</taxon>
        <taxon>Bacteroidota</taxon>
        <taxon>Chitinophagia</taxon>
        <taxon>Chitinophagales</taxon>
        <taxon>Chitinophagaceae</taxon>
        <taxon>Chitinophaga</taxon>
    </lineage>
</organism>
<keyword evidence="4" id="KW-0732">Signal</keyword>
<comment type="subunit">
    <text evidence="2">Monomer.</text>
</comment>
<dbReference type="AlphaFoldDB" id="A0A847RUG9"/>
<evidence type="ECO:0000259" key="5">
    <source>
        <dbReference type="Pfam" id="PF07971"/>
    </source>
</evidence>
<evidence type="ECO:0000256" key="4">
    <source>
        <dbReference type="SAM" id="SignalP"/>
    </source>
</evidence>
<dbReference type="PANTHER" id="PTHR12143:SF43">
    <property type="entry name" value="PUTATIVE-RELATED"/>
    <property type="match status" value="1"/>
</dbReference>
<dbReference type="PANTHER" id="PTHR12143">
    <property type="entry name" value="PEPTIDE N-GLYCANASE PNGASE -RELATED"/>
    <property type="match status" value="1"/>
</dbReference>
<dbReference type="InterPro" id="IPR008928">
    <property type="entry name" value="6-hairpin_glycosidase_sf"/>
</dbReference>
<feature type="chain" id="PRO_5033051230" evidence="4">
    <location>
        <begin position="18"/>
        <end position="727"/>
    </location>
</feature>
<keyword evidence="8" id="KW-1185">Reference proteome</keyword>
<name>A0A847RUG9_9BACT</name>
<evidence type="ECO:0000313" key="7">
    <source>
        <dbReference type="EMBL" id="NLR64565.1"/>
    </source>
</evidence>
<dbReference type="Proteomes" id="UP000570474">
    <property type="component" value="Unassembled WGS sequence"/>
</dbReference>
<dbReference type="InterPro" id="IPR041371">
    <property type="entry name" value="GH92_N"/>
</dbReference>
<feature type="signal peptide" evidence="4">
    <location>
        <begin position="1"/>
        <end position="17"/>
    </location>
</feature>
<dbReference type="InterPro" id="IPR012939">
    <property type="entry name" value="Glyco_hydro_92"/>
</dbReference>
<dbReference type="Gene3D" id="2.70.98.10">
    <property type="match status" value="1"/>
</dbReference>
<comment type="caution">
    <text evidence="7">The sequence shown here is derived from an EMBL/GenBank/DDBJ whole genome shotgun (WGS) entry which is preliminary data.</text>
</comment>
<proteinExistence type="predicted"/>
<dbReference type="GO" id="GO:0005975">
    <property type="term" value="P:carbohydrate metabolic process"/>
    <property type="evidence" value="ECO:0007669"/>
    <property type="project" value="InterPro"/>
</dbReference>
<evidence type="ECO:0000256" key="3">
    <source>
        <dbReference type="ARBA" id="ARBA00022837"/>
    </source>
</evidence>
<reference evidence="7 8" key="1">
    <citation type="submission" date="2020-04" db="EMBL/GenBank/DDBJ databases">
        <authorList>
            <person name="Yin C."/>
        </authorList>
    </citation>
    <scope>NUCLEOTIDE SEQUENCE [LARGE SCALE GENOMIC DNA]</scope>
    <source>
        <strain evidence="7 8">Ae27</strain>
    </source>
</reference>
<gene>
    <name evidence="7" type="ORF">HGH92_09635</name>
</gene>
<dbReference type="NCBIfam" id="TIGR01180">
    <property type="entry name" value="aman2_put"/>
    <property type="match status" value="1"/>
</dbReference>
<dbReference type="Pfam" id="PF17678">
    <property type="entry name" value="Glyco_hydro_92N"/>
    <property type="match status" value="1"/>
</dbReference>
<dbReference type="Gene3D" id="3.30.2080.10">
    <property type="entry name" value="GH92 mannosidase domain"/>
    <property type="match status" value="1"/>
</dbReference>
<protein>
    <submittedName>
        <fullName evidence="7">Glycoside hydrolase family 92 protein</fullName>
    </submittedName>
</protein>
<evidence type="ECO:0000256" key="1">
    <source>
        <dbReference type="ARBA" id="ARBA00001913"/>
    </source>
</evidence>
<evidence type="ECO:0000313" key="8">
    <source>
        <dbReference type="Proteomes" id="UP000570474"/>
    </source>
</evidence>
<dbReference type="InterPro" id="IPR014718">
    <property type="entry name" value="GH-type_carb-bd"/>
</dbReference>
<keyword evidence="3" id="KW-0106">Calcium</keyword>
<feature type="domain" description="Glycosyl hydrolase family 92 N-terminal" evidence="6">
    <location>
        <begin position="26"/>
        <end position="153"/>
    </location>
</feature>
<dbReference type="InterPro" id="IPR050883">
    <property type="entry name" value="PNGase"/>
</dbReference>